<dbReference type="PANTHER" id="PTHR35908">
    <property type="entry name" value="HYPOTHETICAL FUSION PROTEIN"/>
    <property type="match status" value="1"/>
</dbReference>
<protein>
    <submittedName>
        <fullName evidence="2">Glyoxalase</fullName>
    </submittedName>
</protein>
<dbReference type="Gene3D" id="3.10.180.10">
    <property type="entry name" value="2,3-Dihydroxybiphenyl 1,2-Dioxygenase, domain 1"/>
    <property type="match status" value="1"/>
</dbReference>
<name>A0A1Q8CMH7_9PSEU</name>
<dbReference type="CDD" id="cd06587">
    <property type="entry name" value="VOC"/>
    <property type="match status" value="1"/>
</dbReference>
<dbReference type="InterPro" id="IPR041581">
    <property type="entry name" value="Glyoxalase_6"/>
</dbReference>
<keyword evidence="3" id="KW-1185">Reference proteome</keyword>
<sequence length="132" mass="14471">MTSVVRHITFDTAPPHEPYDLCEFWGRVLGLPVHPADAPGDDEVALDAPEGHPTLLFVRVPDGKTVKNRVHLDLEPSQRRDDEVARVLELGATIVDDRRTSGSRGWVVFADPAGNEFCLETSAAERTASSAR</sequence>
<dbReference type="RefSeq" id="WP_075127565.1">
    <property type="nucleotide sequence ID" value="NZ_MSIE01000040.1"/>
</dbReference>
<reference evidence="2 3" key="1">
    <citation type="submission" date="2016-12" db="EMBL/GenBank/DDBJ databases">
        <title>The draft genome sequence of Actinophytocola sp. 11-183.</title>
        <authorList>
            <person name="Wang W."/>
            <person name="Yuan L."/>
        </authorList>
    </citation>
    <scope>NUCLEOTIDE SEQUENCE [LARGE SCALE GENOMIC DNA]</scope>
    <source>
        <strain evidence="2 3">11-183</strain>
    </source>
</reference>
<dbReference type="EMBL" id="MSIE01000040">
    <property type="protein sequence ID" value="OLF15552.1"/>
    <property type="molecule type" value="Genomic_DNA"/>
</dbReference>
<comment type="caution">
    <text evidence="2">The sequence shown here is derived from an EMBL/GenBank/DDBJ whole genome shotgun (WGS) entry which is preliminary data.</text>
</comment>
<dbReference type="SUPFAM" id="SSF54593">
    <property type="entry name" value="Glyoxalase/Bleomycin resistance protein/Dihydroxybiphenyl dioxygenase"/>
    <property type="match status" value="1"/>
</dbReference>
<dbReference type="AlphaFoldDB" id="A0A1Q8CMH7"/>
<dbReference type="InterPro" id="IPR029068">
    <property type="entry name" value="Glyas_Bleomycin-R_OHBP_Dase"/>
</dbReference>
<organism evidence="2 3">
    <name type="scientific">Actinophytocola xanthii</name>
    <dbReference type="NCBI Taxonomy" id="1912961"/>
    <lineage>
        <taxon>Bacteria</taxon>
        <taxon>Bacillati</taxon>
        <taxon>Actinomycetota</taxon>
        <taxon>Actinomycetes</taxon>
        <taxon>Pseudonocardiales</taxon>
        <taxon>Pseudonocardiaceae</taxon>
    </lineage>
</organism>
<evidence type="ECO:0000313" key="3">
    <source>
        <dbReference type="Proteomes" id="UP000185596"/>
    </source>
</evidence>
<proteinExistence type="predicted"/>
<evidence type="ECO:0000313" key="2">
    <source>
        <dbReference type="EMBL" id="OLF15552.1"/>
    </source>
</evidence>
<feature type="domain" description="Glyoxalase-like" evidence="1">
    <location>
        <begin position="8"/>
        <end position="119"/>
    </location>
</feature>
<dbReference type="Pfam" id="PF18029">
    <property type="entry name" value="Glyoxalase_6"/>
    <property type="match status" value="1"/>
</dbReference>
<dbReference type="STRING" id="1912961.BU204_21775"/>
<accession>A0A1Q8CMH7</accession>
<dbReference type="OrthoDB" id="5524593at2"/>
<dbReference type="PANTHER" id="PTHR35908:SF1">
    <property type="entry name" value="CONSERVED PROTEIN"/>
    <property type="match status" value="1"/>
</dbReference>
<gene>
    <name evidence="2" type="ORF">BU204_21775</name>
</gene>
<evidence type="ECO:0000259" key="1">
    <source>
        <dbReference type="Pfam" id="PF18029"/>
    </source>
</evidence>
<dbReference type="Proteomes" id="UP000185596">
    <property type="component" value="Unassembled WGS sequence"/>
</dbReference>